<keyword evidence="2" id="KW-1185">Reference proteome</keyword>
<accession>A0A401ZQV0</accession>
<dbReference type="EMBL" id="BIFQ01000002">
    <property type="protein sequence ID" value="GCE09180.1"/>
    <property type="molecule type" value="Genomic_DNA"/>
</dbReference>
<comment type="caution">
    <text evidence="1">The sequence shown here is derived from an EMBL/GenBank/DDBJ whole genome shotgun (WGS) entry which is preliminary data.</text>
</comment>
<gene>
    <name evidence="1" type="ORF">KDAU_65090</name>
</gene>
<evidence type="ECO:0000313" key="1">
    <source>
        <dbReference type="EMBL" id="GCE09180.1"/>
    </source>
</evidence>
<proteinExistence type="predicted"/>
<name>A0A401ZQV0_9CHLR</name>
<sequence>MGCLSEICGGARLCCFSPNHWSKAVRTVPELELNIGKAMRFLSIPVAIAMASSASSWRIM</sequence>
<protein>
    <submittedName>
        <fullName evidence="1">Uncharacterized protein</fullName>
    </submittedName>
</protein>
<organism evidence="1 2">
    <name type="scientific">Dictyobacter aurantiacus</name>
    <dbReference type="NCBI Taxonomy" id="1936993"/>
    <lineage>
        <taxon>Bacteria</taxon>
        <taxon>Bacillati</taxon>
        <taxon>Chloroflexota</taxon>
        <taxon>Ktedonobacteria</taxon>
        <taxon>Ktedonobacterales</taxon>
        <taxon>Dictyobacteraceae</taxon>
        <taxon>Dictyobacter</taxon>
    </lineage>
</organism>
<dbReference type="AlphaFoldDB" id="A0A401ZQV0"/>
<dbReference type="Proteomes" id="UP000287224">
    <property type="component" value="Unassembled WGS sequence"/>
</dbReference>
<reference evidence="2" key="1">
    <citation type="submission" date="2018-12" db="EMBL/GenBank/DDBJ databases">
        <title>Tengunoibacter tsumagoiensis gen. nov., sp. nov., Dictyobacter kobayashii sp. nov., D. alpinus sp. nov., and D. joshuensis sp. nov. and description of Dictyobacteraceae fam. nov. within the order Ktedonobacterales isolated from Tengu-no-mugimeshi.</title>
        <authorList>
            <person name="Wang C.M."/>
            <person name="Zheng Y."/>
            <person name="Sakai Y."/>
            <person name="Toyoda A."/>
            <person name="Minakuchi Y."/>
            <person name="Abe K."/>
            <person name="Yokota A."/>
            <person name="Yabe S."/>
        </authorList>
    </citation>
    <scope>NUCLEOTIDE SEQUENCE [LARGE SCALE GENOMIC DNA]</scope>
    <source>
        <strain evidence="2">S-27</strain>
    </source>
</reference>
<evidence type="ECO:0000313" key="2">
    <source>
        <dbReference type="Proteomes" id="UP000287224"/>
    </source>
</evidence>